<accession>A0A2M9D697</accession>
<proteinExistence type="predicted"/>
<organism evidence="1 2">
    <name type="scientific">Salinibacterium amurskyense</name>
    <dbReference type="NCBI Taxonomy" id="205941"/>
    <lineage>
        <taxon>Bacteria</taxon>
        <taxon>Bacillati</taxon>
        <taxon>Actinomycetota</taxon>
        <taxon>Actinomycetes</taxon>
        <taxon>Micrococcales</taxon>
        <taxon>Microbacteriaceae</taxon>
        <taxon>Salinibacterium</taxon>
    </lineage>
</organism>
<reference evidence="1 2" key="1">
    <citation type="submission" date="2017-11" db="EMBL/GenBank/DDBJ databases">
        <title>Genomic Encyclopedia of Archaeal and Bacterial Type Strains, Phase II (KMG-II): From Individual Species to Whole Genera.</title>
        <authorList>
            <person name="Goeker M."/>
        </authorList>
    </citation>
    <scope>NUCLEOTIDE SEQUENCE [LARGE SCALE GENOMIC DNA]</scope>
    <source>
        <strain evidence="1 2">DSM 16400</strain>
    </source>
</reference>
<dbReference type="Proteomes" id="UP000231742">
    <property type="component" value="Unassembled WGS sequence"/>
</dbReference>
<evidence type="ECO:0000313" key="2">
    <source>
        <dbReference type="Proteomes" id="UP000231742"/>
    </source>
</evidence>
<sequence>MSTTTPRTSDSGGPLTTPETAKLDRVLFGDNQFFGINHRSEEKAREQAMRFQDLDAIMAVIDDAYASGIRTLMCTTHDRIADVVERVRAEPERYDGFSFFPCMPYAHKYADAVTESGILGALNRFMPDEGMLNAMMRGGRSLAKKDIEGIITLLVDAEMAGFAGVRTPVVWLQNVVVDLLLGLGFTDAFAIFANHVRSRYNAEPGFITMNLPMLLDHLDSAGIDNPLVCSNINKIGFRMSGGVEAYQAALAERPFRAVAMSVFASGAIPPREALEWIYAQPGIESIVFGASSRSHIESTVALVREFER</sequence>
<dbReference type="RefSeq" id="WP_205030307.1">
    <property type="nucleotide sequence ID" value="NZ_BMZU01000001.1"/>
</dbReference>
<gene>
    <name evidence="1" type="ORF">CLV85_0329</name>
</gene>
<dbReference type="AlphaFoldDB" id="A0A2M9D697"/>
<comment type="caution">
    <text evidence="1">The sequence shown here is derived from an EMBL/GenBank/DDBJ whole genome shotgun (WGS) entry which is preliminary data.</text>
</comment>
<dbReference type="EMBL" id="PGFH01000001">
    <property type="protein sequence ID" value="PJJ81158.1"/>
    <property type="molecule type" value="Genomic_DNA"/>
</dbReference>
<keyword evidence="2" id="KW-1185">Reference proteome</keyword>
<name>A0A2M9D697_9MICO</name>
<protein>
    <submittedName>
        <fullName evidence="1">Uncharacterized protein</fullName>
    </submittedName>
</protein>
<evidence type="ECO:0000313" key="1">
    <source>
        <dbReference type="EMBL" id="PJJ81158.1"/>
    </source>
</evidence>